<organism evidence="1 2">
    <name type="scientific">Lacimicrobium alkaliphilum</name>
    <dbReference type="NCBI Taxonomy" id="1526571"/>
    <lineage>
        <taxon>Bacteria</taxon>
        <taxon>Pseudomonadati</taxon>
        <taxon>Pseudomonadota</taxon>
        <taxon>Gammaproteobacteria</taxon>
        <taxon>Alteromonadales</taxon>
        <taxon>Alteromonadaceae</taxon>
        <taxon>Lacimicrobium</taxon>
    </lineage>
</organism>
<evidence type="ECO:0000313" key="1">
    <source>
        <dbReference type="EMBL" id="GGD70650.1"/>
    </source>
</evidence>
<gene>
    <name evidence="1" type="ORF">GCM10011357_27160</name>
</gene>
<protein>
    <recommendedName>
        <fullName evidence="3">Endonuclease/exonuclease/phosphatase domain-containing protein</fullName>
    </recommendedName>
</protein>
<proteinExistence type="predicted"/>
<keyword evidence="2" id="KW-1185">Reference proteome</keyword>
<comment type="caution">
    <text evidence="1">The sequence shown here is derived from an EMBL/GenBank/DDBJ whole genome shotgun (WGS) entry which is preliminary data.</text>
</comment>
<accession>A0ABQ1RJW6</accession>
<sequence length="75" mass="8141">MVAGTDTLKVESFNLRYDNQDNVINAGLKRCEVVISHIQSVKPDILALQEALAHQFSGCSEYQALVLPGIVQPGS</sequence>
<name>A0ABQ1RJW6_9ALTE</name>
<dbReference type="EMBL" id="BMGJ01000011">
    <property type="protein sequence ID" value="GGD70650.1"/>
    <property type="molecule type" value="Genomic_DNA"/>
</dbReference>
<dbReference type="Gene3D" id="3.60.10.10">
    <property type="entry name" value="Endonuclease/exonuclease/phosphatase"/>
    <property type="match status" value="1"/>
</dbReference>
<evidence type="ECO:0000313" key="2">
    <source>
        <dbReference type="Proteomes" id="UP000614272"/>
    </source>
</evidence>
<dbReference type="Proteomes" id="UP000614272">
    <property type="component" value="Unassembled WGS sequence"/>
</dbReference>
<dbReference type="SUPFAM" id="SSF56219">
    <property type="entry name" value="DNase I-like"/>
    <property type="match status" value="1"/>
</dbReference>
<reference evidence="2" key="1">
    <citation type="journal article" date="2019" name="Int. J. Syst. Evol. Microbiol.">
        <title>The Global Catalogue of Microorganisms (GCM) 10K type strain sequencing project: providing services to taxonomists for standard genome sequencing and annotation.</title>
        <authorList>
            <consortium name="The Broad Institute Genomics Platform"/>
            <consortium name="The Broad Institute Genome Sequencing Center for Infectious Disease"/>
            <person name="Wu L."/>
            <person name="Ma J."/>
        </authorList>
    </citation>
    <scope>NUCLEOTIDE SEQUENCE [LARGE SCALE GENOMIC DNA]</scope>
    <source>
        <strain evidence="2">CGMCC 1.12923</strain>
    </source>
</reference>
<dbReference type="InterPro" id="IPR036691">
    <property type="entry name" value="Endo/exonu/phosph_ase_sf"/>
</dbReference>
<evidence type="ECO:0008006" key="3">
    <source>
        <dbReference type="Google" id="ProtNLM"/>
    </source>
</evidence>